<dbReference type="Proteomes" id="UP001523216">
    <property type="component" value="Unassembled WGS sequence"/>
</dbReference>
<accession>A0ABT0YAL3</accession>
<gene>
    <name evidence="2" type="ORF">LXN57_35210</name>
</gene>
<organism evidence="2 3">
    <name type="scientific">Paractinoplanes hotanensis</name>
    <dbReference type="NCBI Taxonomy" id="2906497"/>
    <lineage>
        <taxon>Bacteria</taxon>
        <taxon>Bacillati</taxon>
        <taxon>Actinomycetota</taxon>
        <taxon>Actinomycetes</taxon>
        <taxon>Micromonosporales</taxon>
        <taxon>Micromonosporaceae</taxon>
        <taxon>Paractinoplanes</taxon>
    </lineage>
</organism>
<dbReference type="InterPro" id="IPR041583">
    <property type="entry name" value="TetR_C_31"/>
</dbReference>
<dbReference type="SUPFAM" id="SSF46689">
    <property type="entry name" value="Homeodomain-like"/>
    <property type="match status" value="1"/>
</dbReference>
<dbReference type="InterPro" id="IPR009057">
    <property type="entry name" value="Homeodomain-like_sf"/>
</dbReference>
<dbReference type="SUPFAM" id="SSF48498">
    <property type="entry name" value="Tetracyclin repressor-like, C-terminal domain"/>
    <property type="match status" value="1"/>
</dbReference>
<protein>
    <submittedName>
        <fullName evidence="2">TetR/AcrR family transcriptional regulator</fullName>
    </submittedName>
</protein>
<evidence type="ECO:0000313" key="2">
    <source>
        <dbReference type="EMBL" id="MCM4082820.1"/>
    </source>
</evidence>
<dbReference type="EMBL" id="JAMQOL010000052">
    <property type="protein sequence ID" value="MCM4082820.1"/>
    <property type="molecule type" value="Genomic_DNA"/>
</dbReference>
<evidence type="ECO:0000313" key="3">
    <source>
        <dbReference type="Proteomes" id="UP001523216"/>
    </source>
</evidence>
<dbReference type="InterPro" id="IPR036271">
    <property type="entry name" value="Tet_transcr_reg_TetR-rel_C_sf"/>
</dbReference>
<sequence length="181" mass="19400">MSPNTDRREAIADAAISLVAAEGLRSLTHRAIDRALDLPAGSTSYYARTRRQLIELMVHRLANRTVADMAEPPSPPSSPDRPASLLDRLAERAADHRVRYALLVDLAGDPELHPLLTTASPARAQFLAAAEATLAQAGVADPARHAPALIALVDGLLFDRVAGSRVENADEVIAAYLRGMR</sequence>
<reference evidence="2 3" key="1">
    <citation type="submission" date="2022-06" db="EMBL/GenBank/DDBJ databases">
        <title>Actinoplanes abujensis sp. nov., isolated from Nigerian arid soil.</title>
        <authorList>
            <person name="Ding P."/>
        </authorList>
    </citation>
    <scope>NUCLEOTIDE SEQUENCE [LARGE SCALE GENOMIC DNA]</scope>
    <source>
        <strain evidence="3">TRM88002</strain>
    </source>
</reference>
<comment type="caution">
    <text evidence="2">The sequence shown here is derived from an EMBL/GenBank/DDBJ whole genome shotgun (WGS) entry which is preliminary data.</text>
</comment>
<dbReference type="Pfam" id="PF17940">
    <property type="entry name" value="TetR_C_31"/>
    <property type="match status" value="1"/>
</dbReference>
<keyword evidence="3" id="KW-1185">Reference proteome</keyword>
<proteinExistence type="predicted"/>
<dbReference type="Gene3D" id="1.10.357.10">
    <property type="entry name" value="Tetracycline Repressor, domain 2"/>
    <property type="match status" value="1"/>
</dbReference>
<feature type="domain" description="Tetracyclin repressor-like C-terminal group 31" evidence="1">
    <location>
        <begin position="83"/>
        <end position="180"/>
    </location>
</feature>
<evidence type="ECO:0000259" key="1">
    <source>
        <dbReference type="Pfam" id="PF17940"/>
    </source>
</evidence>
<name>A0ABT0YAL3_9ACTN</name>
<dbReference type="RefSeq" id="WP_251802552.1">
    <property type="nucleotide sequence ID" value="NZ_JAMQOL010000052.1"/>
</dbReference>